<name>A0AAD1KPK5_9ACTN</name>
<feature type="DNA-binding region" description="H-T-H motif" evidence="5">
    <location>
        <begin position="31"/>
        <end position="50"/>
    </location>
</feature>
<evidence type="ECO:0000313" key="8">
    <source>
        <dbReference type="Proteomes" id="UP000825072"/>
    </source>
</evidence>
<dbReference type="PROSITE" id="PS50977">
    <property type="entry name" value="HTH_TETR_2"/>
    <property type="match status" value="1"/>
</dbReference>
<feature type="domain" description="HTH tetR-type" evidence="6">
    <location>
        <begin position="8"/>
        <end position="68"/>
    </location>
</feature>
<dbReference type="InterPro" id="IPR050109">
    <property type="entry name" value="HTH-type_TetR-like_transc_reg"/>
</dbReference>
<dbReference type="GO" id="GO:0003700">
    <property type="term" value="F:DNA-binding transcription factor activity"/>
    <property type="evidence" value="ECO:0007669"/>
    <property type="project" value="TreeGrafter"/>
</dbReference>
<dbReference type="InterPro" id="IPR001647">
    <property type="entry name" value="HTH_TetR"/>
</dbReference>
<dbReference type="SUPFAM" id="SSF48498">
    <property type="entry name" value="Tetracyclin repressor-like, C-terminal domain"/>
    <property type="match status" value="1"/>
</dbReference>
<proteinExistence type="predicted"/>
<sequence length="201" mass="21679">MPVRIDPEKRRQQVLEAAFRLVVAEGIDGVSLRKVAEESGLNIGSVRHYFDGHHDLLNAAAKEAGARMGKRLESHPAEKLRGLTGEAALDALQALVETVMPVDEARRDEAIVVVELIMASRTMPVFRATSARMATNLDAVLLEALECLRVPEADLAAAQLAAIIGGLTLDAVTPHGALSVDRLRAVLRSHLRMLLATPHHG</sequence>
<keyword evidence="3 5" id="KW-0238">DNA-binding</keyword>
<dbReference type="GO" id="GO:0000976">
    <property type="term" value="F:transcription cis-regulatory region binding"/>
    <property type="evidence" value="ECO:0007669"/>
    <property type="project" value="TreeGrafter"/>
</dbReference>
<evidence type="ECO:0000256" key="5">
    <source>
        <dbReference type="PROSITE-ProRule" id="PRU00335"/>
    </source>
</evidence>
<dbReference type="PANTHER" id="PTHR30055:SF219">
    <property type="entry name" value="TRANSCRIPTIONAL REGULATORY PROTEIN"/>
    <property type="match status" value="1"/>
</dbReference>
<protein>
    <submittedName>
        <fullName evidence="7">TetR family transcriptional regulator</fullName>
    </submittedName>
</protein>
<organism evidence="7 8">
    <name type="scientific">Cutibacterium modestum</name>
    <dbReference type="NCBI Taxonomy" id="2559073"/>
    <lineage>
        <taxon>Bacteria</taxon>
        <taxon>Bacillati</taxon>
        <taxon>Actinomycetota</taxon>
        <taxon>Actinomycetes</taxon>
        <taxon>Propionibacteriales</taxon>
        <taxon>Propionibacteriaceae</taxon>
        <taxon>Cutibacterium</taxon>
    </lineage>
</organism>
<dbReference type="RefSeq" id="WP_002527554.1">
    <property type="nucleotide sequence ID" value="NZ_AP024747.1"/>
</dbReference>
<evidence type="ECO:0000256" key="1">
    <source>
        <dbReference type="ARBA" id="ARBA00022491"/>
    </source>
</evidence>
<dbReference type="InterPro" id="IPR009057">
    <property type="entry name" value="Homeodomain-like_sf"/>
</dbReference>
<dbReference type="PANTHER" id="PTHR30055">
    <property type="entry name" value="HTH-TYPE TRANSCRIPTIONAL REGULATOR RUTR"/>
    <property type="match status" value="1"/>
</dbReference>
<dbReference type="EMBL" id="AP024747">
    <property type="protein sequence ID" value="BCY25467.1"/>
    <property type="molecule type" value="Genomic_DNA"/>
</dbReference>
<dbReference type="InterPro" id="IPR039538">
    <property type="entry name" value="BetI_C"/>
</dbReference>
<accession>A0AAD1KPK5</accession>
<evidence type="ECO:0000256" key="2">
    <source>
        <dbReference type="ARBA" id="ARBA00023015"/>
    </source>
</evidence>
<evidence type="ECO:0000313" key="7">
    <source>
        <dbReference type="EMBL" id="BCY25467.1"/>
    </source>
</evidence>
<dbReference type="AlphaFoldDB" id="A0AAD1KPK5"/>
<gene>
    <name evidence="7" type="ORF">KB1_14570</name>
</gene>
<dbReference type="Pfam" id="PF00440">
    <property type="entry name" value="TetR_N"/>
    <property type="match status" value="1"/>
</dbReference>
<dbReference type="SUPFAM" id="SSF46689">
    <property type="entry name" value="Homeodomain-like"/>
    <property type="match status" value="1"/>
</dbReference>
<dbReference type="GeneID" id="92880511"/>
<evidence type="ECO:0000256" key="4">
    <source>
        <dbReference type="ARBA" id="ARBA00023163"/>
    </source>
</evidence>
<dbReference type="Gene3D" id="1.10.357.10">
    <property type="entry name" value="Tetracycline Repressor, domain 2"/>
    <property type="match status" value="1"/>
</dbReference>
<keyword evidence="4" id="KW-0804">Transcription</keyword>
<keyword evidence="2" id="KW-0805">Transcription regulation</keyword>
<dbReference type="Proteomes" id="UP000825072">
    <property type="component" value="Chromosome 1"/>
</dbReference>
<reference evidence="7" key="1">
    <citation type="submission" date="2021-06" db="EMBL/GenBank/DDBJ databases">
        <title>Genome sequence of Cutibacterium modestum strain KB17-24694.</title>
        <authorList>
            <person name="Dekio I."/>
            <person name="Asahina A."/>
            <person name="Nishida M."/>
        </authorList>
    </citation>
    <scope>NUCLEOTIDE SEQUENCE</scope>
    <source>
        <strain evidence="7">KB17-24694</strain>
    </source>
</reference>
<dbReference type="Pfam" id="PF13977">
    <property type="entry name" value="TetR_C_6"/>
    <property type="match status" value="1"/>
</dbReference>
<dbReference type="InterPro" id="IPR036271">
    <property type="entry name" value="Tet_transcr_reg_TetR-rel_C_sf"/>
</dbReference>
<evidence type="ECO:0000256" key="3">
    <source>
        <dbReference type="ARBA" id="ARBA00023125"/>
    </source>
</evidence>
<keyword evidence="1" id="KW-0678">Repressor</keyword>
<evidence type="ECO:0000259" key="6">
    <source>
        <dbReference type="PROSITE" id="PS50977"/>
    </source>
</evidence>